<dbReference type="PANTHER" id="PTHR36607:SF24">
    <property type="entry name" value="AMINOTRANSFERASE-LIKE PLANT MOBILE DOMAIN-CONTAINING PROTEIN"/>
    <property type="match status" value="1"/>
</dbReference>
<proteinExistence type="predicted"/>
<reference evidence="2 3" key="1">
    <citation type="journal article" date="2014" name="Nat. Genet.">
        <title>Genome sequence of the hot pepper provides insights into the evolution of pungency in Capsicum species.</title>
        <authorList>
            <person name="Kim S."/>
            <person name="Park M."/>
            <person name="Yeom S.I."/>
            <person name="Kim Y.M."/>
            <person name="Lee J.M."/>
            <person name="Lee H.A."/>
            <person name="Seo E."/>
            <person name="Choi J."/>
            <person name="Cheong K."/>
            <person name="Kim K.T."/>
            <person name="Jung K."/>
            <person name="Lee G.W."/>
            <person name="Oh S.K."/>
            <person name="Bae C."/>
            <person name="Kim S.B."/>
            <person name="Lee H.Y."/>
            <person name="Kim S.Y."/>
            <person name="Kim M.S."/>
            <person name="Kang B.C."/>
            <person name="Jo Y.D."/>
            <person name="Yang H.B."/>
            <person name="Jeong H.J."/>
            <person name="Kang W.H."/>
            <person name="Kwon J.K."/>
            <person name="Shin C."/>
            <person name="Lim J.Y."/>
            <person name="Park J.H."/>
            <person name="Huh J.H."/>
            <person name="Kim J.S."/>
            <person name="Kim B.D."/>
            <person name="Cohen O."/>
            <person name="Paran I."/>
            <person name="Suh M.C."/>
            <person name="Lee S.B."/>
            <person name="Kim Y.K."/>
            <person name="Shin Y."/>
            <person name="Noh S.J."/>
            <person name="Park J."/>
            <person name="Seo Y.S."/>
            <person name="Kwon S.Y."/>
            <person name="Kim H.A."/>
            <person name="Park J.M."/>
            <person name="Kim H.J."/>
            <person name="Choi S.B."/>
            <person name="Bosland P.W."/>
            <person name="Reeves G."/>
            <person name="Jo S.H."/>
            <person name="Lee B.W."/>
            <person name="Cho H.T."/>
            <person name="Choi H.S."/>
            <person name="Lee M.S."/>
            <person name="Yu Y."/>
            <person name="Do Choi Y."/>
            <person name="Park B.S."/>
            <person name="van Deynze A."/>
            <person name="Ashrafi H."/>
            <person name="Hill T."/>
            <person name="Kim W.T."/>
            <person name="Pai H.S."/>
            <person name="Ahn H.K."/>
            <person name="Yeam I."/>
            <person name="Giovannoni J.J."/>
            <person name="Rose J.K."/>
            <person name="Sorensen I."/>
            <person name="Lee S.J."/>
            <person name="Kim R.W."/>
            <person name="Choi I.Y."/>
            <person name="Choi B.S."/>
            <person name="Lim J.S."/>
            <person name="Lee Y.H."/>
            <person name="Choi D."/>
        </authorList>
    </citation>
    <scope>NUCLEOTIDE SEQUENCE [LARGE SCALE GENOMIC DNA]</scope>
    <source>
        <strain evidence="3">cv. CM334</strain>
    </source>
</reference>
<evidence type="ECO:0000256" key="1">
    <source>
        <dbReference type="SAM" id="SignalP"/>
    </source>
</evidence>
<dbReference type="PANTHER" id="PTHR36607">
    <property type="entry name" value="1,2-DIHYDROXY-3-KETO-5-METHYLTHIOPENTENE DIOXYGENASE 4"/>
    <property type="match status" value="1"/>
</dbReference>
<organism evidence="2 3">
    <name type="scientific">Capsicum annuum</name>
    <name type="common">Capsicum pepper</name>
    <dbReference type="NCBI Taxonomy" id="4072"/>
    <lineage>
        <taxon>Eukaryota</taxon>
        <taxon>Viridiplantae</taxon>
        <taxon>Streptophyta</taxon>
        <taxon>Embryophyta</taxon>
        <taxon>Tracheophyta</taxon>
        <taxon>Spermatophyta</taxon>
        <taxon>Magnoliopsida</taxon>
        <taxon>eudicotyledons</taxon>
        <taxon>Gunneridae</taxon>
        <taxon>Pentapetalae</taxon>
        <taxon>asterids</taxon>
        <taxon>lamiids</taxon>
        <taxon>Solanales</taxon>
        <taxon>Solanaceae</taxon>
        <taxon>Solanoideae</taxon>
        <taxon>Capsiceae</taxon>
        <taxon>Capsicum</taxon>
    </lineage>
</organism>
<feature type="signal peptide" evidence="1">
    <location>
        <begin position="1"/>
        <end position="24"/>
    </location>
</feature>
<sequence>MRFSHHLYMWQRLIGLGFVWDVTSLYEFEIQGEMDLDENDIGCSWSPTMTCFNNRETPYTCLEIVESNPNLHAKPLTSKVHPSMIGAFPLVRKSLETSLHLIEWSTIETKDIMDSFSIKIVTEKVLLLKSSTHQNVVVASSPSRNGSLSGWRVPPSGFREVRYASGY</sequence>
<evidence type="ECO:0000313" key="2">
    <source>
        <dbReference type="EMBL" id="PHT87438.1"/>
    </source>
</evidence>
<feature type="chain" id="PRO_5013941885" evidence="1">
    <location>
        <begin position="25"/>
        <end position="167"/>
    </location>
</feature>
<name>A0A2G2ZZP8_CAPAN</name>
<comment type="caution">
    <text evidence="2">The sequence shown here is derived from an EMBL/GenBank/DDBJ whole genome shotgun (WGS) entry which is preliminary data.</text>
</comment>
<keyword evidence="3" id="KW-1185">Reference proteome</keyword>
<keyword evidence="1" id="KW-0732">Signal</keyword>
<dbReference type="Gramene" id="PHT87438">
    <property type="protein sequence ID" value="PHT87438"/>
    <property type="gene ID" value="T459_09544"/>
</dbReference>
<dbReference type="EMBL" id="AYRZ02000003">
    <property type="protein sequence ID" value="PHT87438.1"/>
    <property type="molecule type" value="Genomic_DNA"/>
</dbReference>
<accession>A0A2G2ZZP8</accession>
<dbReference type="Proteomes" id="UP000222542">
    <property type="component" value="Unassembled WGS sequence"/>
</dbReference>
<reference evidence="2 3" key="2">
    <citation type="journal article" date="2017" name="Genome Biol.">
        <title>New reference genome sequences of hot pepper reveal the massive evolution of plant disease-resistance genes by retroduplication.</title>
        <authorList>
            <person name="Kim S."/>
            <person name="Park J."/>
            <person name="Yeom S.I."/>
            <person name="Kim Y.M."/>
            <person name="Seo E."/>
            <person name="Kim K.T."/>
            <person name="Kim M.S."/>
            <person name="Lee J.M."/>
            <person name="Cheong K."/>
            <person name="Shin H.S."/>
            <person name="Kim S.B."/>
            <person name="Han K."/>
            <person name="Lee J."/>
            <person name="Park M."/>
            <person name="Lee H.A."/>
            <person name="Lee H.Y."/>
            <person name="Lee Y."/>
            <person name="Oh S."/>
            <person name="Lee J.H."/>
            <person name="Choi E."/>
            <person name="Choi E."/>
            <person name="Lee S.E."/>
            <person name="Jeon J."/>
            <person name="Kim H."/>
            <person name="Choi G."/>
            <person name="Song H."/>
            <person name="Lee J."/>
            <person name="Lee S.C."/>
            <person name="Kwon J.K."/>
            <person name="Lee H.Y."/>
            <person name="Koo N."/>
            <person name="Hong Y."/>
            <person name="Kim R.W."/>
            <person name="Kang W.H."/>
            <person name="Huh J.H."/>
            <person name="Kang B.C."/>
            <person name="Yang T.J."/>
            <person name="Lee Y.H."/>
            <person name="Bennetzen J.L."/>
            <person name="Choi D."/>
        </authorList>
    </citation>
    <scope>NUCLEOTIDE SEQUENCE [LARGE SCALE GENOMIC DNA]</scope>
    <source>
        <strain evidence="3">cv. CM334</strain>
    </source>
</reference>
<evidence type="ECO:0000313" key="3">
    <source>
        <dbReference type="Proteomes" id="UP000222542"/>
    </source>
</evidence>
<dbReference type="AlphaFoldDB" id="A0A2G2ZZP8"/>
<gene>
    <name evidence="2" type="ORF">T459_09544</name>
</gene>
<protein>
    <submittedName>
        <fullName evidence="2">Uncharacterized protein</fullName>
    </submittedName>
</protein>